<comment type="caution">
    <text evidence="1">The sequence shown here is derived from an EMBL/GenBank/DDBJ whole genome shotgun (WGS) entry which is preliminary data.</text>
</comment>
<feature type="non-terminal residue" evidence="1">
    <location>
        <position position="1"/>
    </location>
</feature>
<protein>
    <submittedName>
        <fullName evidence="1">11143_t:CDS:1</fullName>
    </submittedName>
</protein>
<accession>A0ACA9LBD1</accession>
<sequence>KNKEDEIINWYSKRLRVVGFSPKTPDSDQQLPFTFRGFGGDEPVMVTTEDDSSFNGNFELDFS</sequence>
<keyword evidence="2" id="KW-1185">Reference proteome</keyword>
<dbReference type="EMBL" id="CAJVPU010003650">
    <property type="protein sequence ID" value="CAG8521172.1"/>
    <property type="molecule type" value="Genomic_DNA"/>
</dbReference>
<evidence type="ECO:0000313" key="1">
    <source>
        <dbReference type="EMBL" id="CAG8521172.1"/>
    </source>
</evidence>
<reference evidence="1" key="1">
    <citation type="submission" date="2021-06" db="EMBL/GenBank/DDBJ databases">
        <authorList>
            <person name="Kallberg Y."/>
            <person name="Tangrot J."/>
            <person name="Rosling A."/>
        </authorList>
    </citation>
    <scope>NUCLEOTIDE SEQUENCE</scope>
    <source>
        <strain evidence="1">IL203A</strain>
    </source>
</reference>
<dbReference type="Proteomes" id="UP000789702">
    <property type="component" value="Unassembled WGS sequence"/>
</dbReference>
<proteinExistence type="predicted"/>
<name>A0ACA9LBD1_9GLOM</name>
<evidence type="ECO:0000313" key="2">
    <source>
        <dbReference type="Proteomes" id="UP000789702"/>
    </source>
</evidence>
<organism evidence="1 2">
    <name type="scientific">Dentiscutata heterogama</name>
    <dbReference type="NCBI Taxonomy" id="1316150"/>
    <lineage>
        <taxon>Eukaryota</taxon>
        <taxon>Fungi</taxon>
        <taxon>Fungi incertae sedis</taxon>
        <taxon>Mucoromycota</taxon>
        <taxon>Glomeromycotina</taxon>
        <taxon>Glomeromycetes</taxon>
        <taxon>Diversisporales</taxon>
        <taxon>Gigasporaceae</taxon>
        <taxon>Dentiscutata</taxon>
    </lineage>
</organism>
<gene>
    <name evidence="1" type="ORF">DHETER_LOCUS3923</name>
</gene>